<protein>
    <submittedName>
        <fullName evidence="3">Uncharacterized protein</fullName>
    </submittedName>
</protein>
<feature type="chain" id="PRO_5040213744" evidence="2">
    <location>
        <begin position="22"/>
        <end position="291"/>
    </location>
</feature>
<sequence length="291" mass="34548">MRFQKSAVLFLVLLIFLECEAFRSEDQETVERSDEDQDQDQDQDQENNQESGVRNQESEDEDQDQENPQDSEVRNQESEDEDQDQDQENTQESEESEEDRSAEINSELKNYEKELDKNSLASNYPQLFHPHKKYKLLSTIHENHPKIIGEGKNWLEKVGRKIEEFLSGRDFDEEDAEEKSKLFHNTSEHLLEILETCLQIYHPMLELGAKKSKLSKFCLEQVAKQRLEEVQEVHNIRKKLLAIRVMCWNRPPLLMDVCSEKELSRDMKKKYRLNYEHFILRTGISEKIRLI</sequence>
<feature type="signal peptide" evidence="2">
    <location>
        <begin position="1"/>
        <end position="21"/>
    </location>
</feature>
<evidence type="ECO:0000313" key="4">
    <source>
        <dbReference type="Proteomes" id="UP001152747"/>
    </source>
</evidence>
<feature type="region of interest" description="Disordered" evidence="1">
    <location>
        <begin position="25"/>
        <end position="103"/>
    </location>
</feature>
<organism evidence="3 4">
    <name type="scientific">Caenorhabditis angaria</name>
    <dbReference type="NCBI Taxonomy" id="860376"/>
    <lineage>
        <taxon>Eukaryota</taxon>
        <taxon>Metazoa</taxon>
        <taxon>Ecdysozoa</taxon>
        <taxon>Nematoda</taxon>
        <taxon>Chromadorea</taxon>
        <taxon>Rhabditida</taxon>
        <taxon>Rhabditina</taxon>
        <taxon>Rhabditomorpha</taxon>
        <taxon>Rhabditoidea</taxon>
        <taxon>Rhabditidae</taxon>
        <taxon>Peloderinae</taxon>
        <taxon>Caenorhabditis</taxon>
    </lineage>
</organism>
<keyword evidence="4" id="KW-1185">Reference proteome</keyword>
<accession>A0A9P1N3S8</accession>
<name>A0A9P1N3S8_9PELO</name>
<dbReference type="Proteomes" id="UP001152747">
    <property type="component" value="Unassembled WGS sequence"/>
</dbReference>
<dbReference type="EMBL" id="CANHGI010000005">
    <property type="protein sequence ID" value="CAI5450295.1"/>
    <property type="molecule type" value="Genomic_DNA"/>
</dbReference>
<comment type="caution">
    <text evidence="3">The sequence shown here is derived from an EMBL/GenBank/DDBJ whole genome shotgun (WGS) entry which is preliminary data.</text>
</comment>
<feature type="compositionally biased region" description="Acidic residues" evidence="1">
    <location>
        <begin position="78"/>
        <end position="100"/>
    </location>
</feature>
<keyword evidence="2" id="KW-0732">Signal</keyword>
<feature type="compositionally biased region" description="Acidic residues" evidence="1">
    <location>
        <begin position="33"/>
        <end position="47"/>
    </location>
</feature>
<reference evidence="3" key="1">
    <citation type="submission" date="2022-11" db="EMBL/GenBank/DDBJ databases">
        <authorList>
            <person name="Kikuchi T."/>
        </authorList>
    </citation>
    <scope>NUCLEOTIDE SEQUENCE</scope>
    <source>
        <strain evidence="3">PS1010</strain>
    </source>
</reference>
<evidence type="ECO:0000256" key="2">
    <source>
        <dbReference type="SAM" id="SignalP"/>
    </source>
</evidence>
<proteinExistence type="predicted"/>
<evidence type="ECO:0000313" key="3">
    <source>
        <dbReference type="EMBL" id="CAI5450295.1"/>
    </source>
</evidence>
<evidence type="ECO:0000256" key="1">
    <source>
        <dbReference type="SAM" id="MobiDB-lite"/>
    </source>
</evidence>
<feature type="compositionally biased region" description="Acidic residues" evidence="1">
    <location>
        <begin position="58"/>
        <end position="69"/>
    </location>
</feature>
<gene>
    <name evidence="3" type="ORF">CAMP_LOCUS12932</name>
</gene>
<dbReference type="AlphaFoldDB" id="A0A9P1N3S8"/>